<evidence type="ECO:0000256" key="2">
    <source>
        <dbReference type="ARBA" id="ARBA00022840"/>
    </source>
</evidence>
<dbReference type="PANTHER" id="PTHR24418">
    <property type="entry name" value="TYROSINE-PROTEIN KINASE"/>
    <property type="match status" value="1"/>
</dbReference>
<dbReference type="InterPro" id="IPR000719">
    <property type="entry name" value="Prot_kinase_dom"/>
</dbReference>
<gene>
    <name evidence="4" type="ORF">RclHR1_11720004</name>
</gene>
<dbReference type="SUPFAM" id="SSF56112">
    <property type="entry name" value="Protein kinase-like (PK-like)"/>
    <property type="match status" value="1"/>
</dbReference>
<keyword evidence="1" id="KW-0547">Nucleotide-binding</keyword>
<dbReference type="Gene3D" id="1.10.510.10">
    <property type="entry name" value="Transferase(Phosphotransferase) domain 1"/>
    <property type="match status" value="1"/>
</dbReference>
<dbReference type="Proteomes" id="UP000247702">
    <property type="component" value="Unassembled WGS sequence"/>
</dbReference>
<evidence type="ECO:0000313" key="5">
    <source>
        <dbReference type="Proteomes" id="UP000247702"/>
    </source>
</evidence>
<comment type="caution">
    <text evidence="4">The sequence shown here is derived from an EMBL/GenBank/DDBJ whole genome shotgun (WGS) entry which is preliminary data.</text>
</comment>
<dbReference type="PROSITE" id="PS50011">
    <property type="entry name" value="PROTEIN_KINASE_DOM"/>
    <property type="match status" value="1"/>
</dbReference>
<dbReference type="AlphaFoldDB" id="A0A2Z6Q9I6"/>
<protein>
    <recommendedName>
        <fullName evidence="3">Protein kinase domain-containing protein</fullName>
    </recommendedName>
</protein>
<keyword evidence="2" id="KW-0067">ATP-binding</keyword>
<evidence type="ECO:0000256" key="1">
    <source>
        <dbReference type="ARBA" id="ARBA00022741"/>
    </source>
</evidence>
<sequence length="412" mass="48418">MSHCYIIISPYLFRVEPYLLYEKERYYNNEISYNYGISQNPVTKNYILVFNNIYFDYYCKKCGNKSESSKWCKPCQINYINRTGGNEKIDIFIQKMQLKVKLYLDKLNKIIFGISQDQDTKIYILVFNFQYYCEKCNRNRKSKNCVLCQQNENKKIVDQFSIIEEIGKGGFSTVYSAIWKDGLLEYIAEKSYAKYKVYNWSRKKNTRVALKCLHDLQNSLDEYINEAFPKQKIENIVKIYGISQNPDTKDYLMVLEYAECGNFNNYLNKNYENFDWLNGSKVLTHIIEGLGEIHQKQMVHRDFHIGNILFMNDEYKACISDMGLCKKLDDIDKTSIGVMPYIAPEVLRGRPYTQAADIYSFEVLALNIYNGIRPEINDKIAPKCYIDLMKKCWDSNSDNSPNSIELFHNSLG</sequence>
<accession>A0A2Z6Q9I6</accession>
<dbReference type="EMBL" id="BEXD01000194">
    <property type="protein sequence ID" value="GBB85172.1"/>
    <property type="molecule type" value="Genomic_DNA"/>
</dbReference>
<dbReference type="Pfam" id="PF07714">
    <property type="entry name" value="PK_Tyr_Ser-Thr"/>
    <property type="match status" value="1"/>
</dbReference>
<keyword evidence="5" id="KW-1185">Reference proteome</keyword>
<evidence type="ECO:0000259" key="3">
    <source>
        <dbReference type="PROSITE" id="PS50011"/>
    </source>
</evidence>
<proteinExistence type="predicted"/>
<dbReference type="GO" id="GO:0004672">
    <property type="term" value="F:protein kinase activity"/>
    <property type="evidence" value="ECO:0007669"/>
    <property type="project" value="InterPro"/>
</dbReference>
<dbReference type="InterPro" id="IPR050198">
    <property type="entry name" value="Non-receptor_tyrosine_kinases"/>
</dbReference>
<reference evidence="4 5" key="1">
    <citation type="submission" date="2017-11" db="EMBL/GenBank/DDBJ databases">
        <title>The genome of Rhizophagus clarus HR1 reveals common genetic basis of auxotrophy among arbuscular mycorrhizal fungi.</title>
        <authorList>
            <person name="Kobayashi Y."/>
        </authorList>
    </citation>
    <scope>NUCLEOTIDE SEQUENCE [LARGE SCALE GENOMIC DNA]</scope>
    <source>
        <strain evidence="4 5">HR1</strain>
    </source>
</reference>
<evidence type="ECO:0000313" key="4">
    <source>
        <dbReference type="EMBL" id="GBB85172.1"/>
    </source>
</evidence>
<dbReference type="InterPro" id="IPR011009">
    <property type="entry name" value="Kinase-like_dom_sf"/>
</dbReference>
<dbReference type="InterPro" id="IPR001245">
    <property type="entry name" value="Ser-Thr/Tyr_kinase_cat_dom"/>
</dbReference>
<feature type="domain" description="Protein kinase" evidence="3">
    <location>
        <begin position="160"/>
        <end position="412"/>
    </location>
</feature>
<dbReference type="GO" id="GO:0005524">
    <property type="term" value="F:ATP binding"/>
    <property type="evidence" value="ECO:0007669"/>
    <property type="project" value="UniProtKB-KW"/>
</dbReference>
<name>A0A2Z6Q9I6_9GLOM</name>
<organism evidence="4 5">
    <name type="scientific">Rhizophagus clarus</name>
    <dbReference type="NCBI Taxonomy" id="94130"/>
    <lineage>
        <taxon>Eukaryota</taxon>
        <taxon>Fungi</taxon>
        <taxon>Fungi incertae sedis</taxon>
        <taxon>Mucoromycota</taxon>
        <taxon>Glomeromycotina</taxon>
        <taxon>Glomeromycetes</taxon>
        <taxon>Glomerales</taxon>
        <taxon>Glomeraceae</taxon>
        <taxon>Rhizophagus</taxon>
    </lineage>
</organism>